<keyword evidence="1" id="KW-1133">Transmembrane helix</keyword>
<evidence type="ECO:0000256" key="1">
    <source>
        <dbReference type="SAM" id="Phobius"/>
    </source>
</evidence>
<feature type="transmembrane region" description="Helical" evidence="1">
    <location>
        <begin position="72"/>
        <end position="102"/>
    </location>
</feature>
<evidence type="ECO:0000256" key="2">
    <source>
        <dbReference type="SAM" id="SignalP"/>
    </source>
</evidence>
<sequence length="212" mass="23739">MHLKSLLPASALLVASAFYFATQSGALAPGDVLLEQLQHYLNDAFVPVLFLIILLESIMYVGFYFPGQFFAVLLVIAVSPTFEGVLGLTVAMVAAATVGSAINFYLGRVCARPQQRHQQWRLKQLLPAMIHMNGLAFYMFSQGANGAPWRIVWLAGLFNLPYYLLLVSVTVMFSNDIMGMAEDPRIILVLLATWLIIASWLDIKRWRQQRQS</sequence>
<name>A0ABS8G4Q9_9ALTE</name>
<reference evidence="3 4" key="1">
    <citation type="submission" date="2021-10" db="EMBL/GenBank/DDBJ databases">
        <title>Draft genome of Aestuariibacter halophilus JC2043.</title>
        <authorList>
            <person name="Emsley S.A."/>
            <person name="Pfannmuller K.M."/>
            <person name="Ushijima B."/>
            <person name="Saw J.H."/>
            <person name="Videau P."/>
        </authorList>
    </citation>
    <scope>NUCLEOTIDE SEQUENCE [LARGE SCALE GENOMIC DNA]</scope>
    <source>
        <strain evidence="3 4">JC2043</strain>
    </source>
</reference>
<keyword evidence="4" id="KW-1185">Reference proteome</keyword>
<dbReference type="Proteomes" id="UP001520878">
    <property type="component" value="Unassembled WGS sequence"/>
</dbReference>
<comment type="caution">
    <text evidence="3">The sequence shown here is derived from an EMBL/GenBank/DDBJ whole genome shotgun (WGS) entry which is preliminary data.</text>
</comment>
<keyword evidence="1" id="KW-0812">Transmembrane</keyword>
<protein>
    <recommendedName>
        <fullName evidence="5">Membrane-associated protein</fullName>
    </recommendedName>
</protein>
<evidence type="ECO:0000313" key="3">
    <source>
        <dbReference type="EMBL" id="MCC2615473.1"/>
    </source>
</evidence>
<feature type="transmembrane region" description="Helical" evidence="1">
    <location>
        <begin position="44"/>
        <end position="65"/>
    </location>
</feature>
<evidence type="ECO:0000313" key="4">
    <source>
        <dbReference type="Proteomes" id="UP001520878"/>
    </source>
</evidence>
<feature type="chain" id="PRO_5045837361" description="Membrane-associated protein" evidence="2">
    <location>
        <begin position="22"/>
        <end position="212"/>
    </location>
</feature>
<evidence type="ECO:0008006" key="5">
    <source>
        <dbReference type="Google" id="ProtNLM"/>
    </source>
</evidence>
<accession>A0ABS8G4Q9</accession>
<feature type="transmembrane region" description="Helical" evidence="1">
    <location>
        <begin position="185"/>
        <end position="203"/>
    </location>
</feature>
<keyword evidence="1" id="KW-0472">Membrane</keyword>
<proteinExistence type="predicted"/>
<dbReference type="RefSeq" id="WP_229157372.1">
    <property type="nucleotide sequence ID" value="NZ_JAJEWP010000001.1"/>
</dbReference>
<feature type="transmembrane region" description="Helical" evidence="1">
    <location>
        <begin position="152"/>
        <end position="173"/>
    </location>
</feature>
<feature type="signal peptide" evidence="2">
    <location>
        <begin position="1"/>
        <end position="21"/>
    </location>
</feature>
<organism evidence="3 4">
    <name type="scientific">Fluctibacter halophilus</name>
    <dbReference type="NCBI Taxonomy" id="226011"/>
    <lineage>
        <taxon>Bacteria</taxon>
        <taxon>Pseudomonadati</taxon>
        <taxon>Pseudomonadota</taxon>
        <taxon>Gammaproteobacteria</taxon>
        <taxon>Alteromonadales</taxon>
        <taxon>Alteromonadaceae</taxon>
        <taxon>Fluctibacter</taxon>
    </lineage>
</organism>
<keyword evidence="2" id="KW-0732">Signal</keyword>
<dbReference type="EMBL" id="JAJEWP010000001">
    <property type="protein sequence ID" value="MCC2615473.1"/>
    <property type="molecule type" value="Genomic_DNA"/>
</dbReference>
<gene>
    <name evidence="3" type="ORF">LJ739_04370</name>
</gene>